<dbReference type="Proteomes" id="UP000559027">
    <property type="component" value="Unassembled WGS sequence"/>
</dbReference>
<evidence type="ECO:0000313" key="4">
    <source>
        <dbReference type="Proteomes" id="UP000559027"/>
    </source>
</evidence>
<dbReference type="PANTHER" id="PTHR23079">
    <property type="entry name" value="RNA-DEPENDENT RNA POLYMERASE"/>
    <property type="match status" value="1"/>
</dbReference>
<protein>
    <recommendedName>
        <fullName evidence="1">RNA-dependent RNA polymerase</fullName>
        <ecNumber evidence="1">2.7.7.48</ecNumber>
    </recommendedName>
</protein>
<organism evidence="3 4">
    <name type="scientific">Leucocoprinus leucothites</name>
    <dbReference type="NCBI Taxonomy" id="201217"/>
    <lineage>
        <taxon>Eukaryota</taxon>
        <taxon>Fungi</taxon>
        <taxon>Dikarya</taxon>
        <taxon>Basidiomycota</taxon>
        <taxon>Agaricomycotina</taxon>
        <taxon>Agaricomycetes</taxon>
        <taxon>Agaricomycetidae</taxon>
        <taxon>Agaricales</taxon>
        <taxon>Agaricineae</taxon>
        <taxon>Agaricaceae</taxon>
        <taxon>Leucocoprinus</taxon>
    </lineage>
</organism>
<comment type="catalytic activity">
    <reaction evidence="1">
        <text>RNA(n) + a ribonucleoside 5'-triphosphate = RNA(n+1) + diphosphate</text>
        <dbReference type="Rhea" id="RHEA:21248"/>
        <dbReference type="Rhea" id="RHEA-COMP:14527"/>
        <dbReference type="Rhea" id="RHEA-COMP:17342"/>
        <dbReference type="ChEBI" id="CHEBI:33019"/>
        <dbReference type="ChEBI" id="CHEBI:61557"/>
        <dbReference type="ChEBI" id="CHEBI:140395"/>
        <dbReference type="EC" id="2.7.7.48"/>
    </reaction>
</comment>
<reference evidence="3 4" key="1">
    <citation type="journal article" date="2020" name="ISME J.">
        <title>Uncovering the hidden diversity of litter-decomposition mechanisms in mushroom-forming fungi.</title>
        <authorList>
            <person name="Floudas D."/>
            <person name="Bentzer J."/>
            <person name="Ahren D."/>
            <person name="Johansson T."/>
            <person name="Persson P."/>
            <person name="Tunlid A."/>
        </authorList>
    </citation>
    <scope>NUCLEOTIDE SEQUENCE [LARGE SCALE GENOMIC DNA]</scope>
    <source>
        <strain evidence="3 4">CBS 146.42</strain>
    </source>
</reference>
<dbReference type="EMBL" id="JAACJO010000008">
    <property type="protein sequence ID" value="KAF5355063.1"/>
    <property type="molecule type" value="Genomic_DNA"/>
</dbReference>
<dbReference type="GO" id="GO:0030422">
    <property type="term" value="P:siRNA processing"/>
    <property type="evidence" value="ECO:0007669"/>
    <property type="project" value="TreeGrafter"/>
</dbReference>
<dbReference type="PANTHER" id="PTHR23079:SF55">
    <property type="entry name" value="RNA-DIRECTED RNA POLYMERASE"/>
    <property type="match status" value="1"/>
</dbReference>
<keyword evidence="1" id="KW-0696">RNA-directed RNA polymerase</keyword>
<dbReference type="EC" id="2.7.7.48" evidence="1"/>
<keyword evidence="1" id="KW-0694">RNA-binding</keyword>
<dbReference type="AlphaFoldDB" id="A0A8H5G060"/>
<dbReference type="InterPro" id="IPR007855">
    <property type="entry name" value="RDRP"/>
</dbReference>
<gene>
    <name evidence="3" type="ORF">D9756_005511</name>
</gene>
<dbReference type="InterPro" id="IPR057596">
    <property type="entry name" value="RDRP_core"/>
</dbReference>
<evidence type="ECO:0000313" key="3">
    <source>
        <dbReference type="EMBL" id="KAF5355063.1"/>
    </source>
</evidence>
<dbReference type="GO" id="GO:0003968">
    <property type="term" value="F:RNA-directed RNA polymerase activity"/>
    <property type="evidence" value="ECO:0007669"/>
    <property type="project" value="UniProtKB-KW"/>
</dbReference>
<dbReference type="GO" id="GO:0003723">
    <property type="term" value="F:RNA binding"/>
    <property type="evidence" value="ECO:0007669"/>
    <property type="project" value="UniProtKB-KW"/>
</dbReference>
<sequence length="1197" mass="136099">MEIFLRNIPADLDRFQVKAALAQPLHGPDFYNRQSNFDVHIFRPKPGEIERTGVVMIPDVDVGRKFWEAYGTTRPRLLLFFGQNRIYFSASNRPPPSPEVVEAVASAPWENPTWERVRVEQERGLEDMLVSLQSIQFGWMCRDDVFSIESEARQPAHLRFDQARREFHITVAEAYNAPTEYVIAIRQSSILSISRHSSQPDAQSIIFLQLEVPPSFFNRNRFPNPEKHEPYQRLTTLPVVNNPAAIPYTSLTLRLVLLSPDGTDIFDIISDLANIRNIVRSYPVQVARRNLFARNRLLQMDISIRQLDSWQVAFQLEALVRNLFIDPQEAIELVPEVKKLMKLYGKPFTAKLLNQFAPRAKDFLLTRASSSIISCFTSSVQEFRAQGDLEPDAPSDPNFYASLHVTITPTSMFLSGPFIDKSNRVIRRYSQTSQENFIRVEFRDENNLQYRFDKDIDSIGFIRARVEPIMRNGLVIAGRKFHFLAYSQSALREHSVWQVYRYGIVTAEKIIQSLGTFRGLEYDRTLEFCPARYGARISQAFSATDAAVVDVDEILIRDDIITDDGRYTFTDGSGGMSADIAREIWRLVGRNRDHDDFPRAYQIRFQGSKGMISVDHTLNGSNVLSLRRSMIKFDAPGSTEIEISRAVDQPTTYYLNRPLIMILEGLGVPYEVFQDFQDRAVRETQEATKTLSAAAHLLQVHGLGLSFRLPSTLLNLAKLNLEVLAQDPFFDQLLSMAVYHVIRDLKHRARIPIPNAWTLVGVADTHCYLQEDEVFVCIRHREKGVFYLEGPVLISRSPTIHPGDVQLATAIGDPPVGSCFAKEPLPNTVVFSRPLPTCLGGGDLDGDLYNIIPLKDHPYFAPKRIYAPADYLPPAKEYVDWPCTMMDVGDFVMKYIVSDVLGLVANNWLIIADQKGDITSPQCLELAKLHSDAVDYQKTGRQVELDSIPKPKFPRPDWSAPETIDNIPNQENKYYQSETALGKLTRNIDLKAHEPTLPPRTRPRRRAQISPGTVNDLADEMSSLNFLDKATSAIRGAVEPLVARFINTRGGVSPDISEVIAHQFRLFGDELMSIASRYSLSHRLYKPLLEEELIIGTITQKTTQPSLRREKIAKIKDASEYACCKVKEALEGNDDRAPREYLTYAWTAWIFSLREMRKGTFGAKAFWWVTIGTVFEAVKEVEEDEGVESRSTRSRRL</sequence>
<comment type="caution">
    <text evidence="3">The sequence shown here is derived from an EMBL/GenBank/DDBJ whole genome shotgun (WGS) entry which is preliminary data.</text>
</comment>
<proteinExistence type="inferred from homology"/>
<keyword evidence="4" id="KW-1185">Reference proteome</keyword>
<accession>A0A8H5G060</accession>
<keyword evidence="1" id="KW-0548">Nucleotidyltransferase</keyword>
<comment type="similarity">
    <text evidence="1">Belongs to the RdRP family.</text>
</comment>
<keyword evidence="1" id="KW-0808">Transferase</keyword>
<evidence type="ECO:0000256" key="1">
    <source>
        <dbReference type="RuleBase" id="RU363098"/>
    </source>
</evidence>
<dbReference type="GO" id="GO:0031380">
    <property type="term" value="C:nuclear RNA-directed RNA polymerase complex"/>
    <property type="evidence" value="ECO:0007669"/>
    <property type="project" value="TreeGrafter"/>
</dbReference>
<name>A0A8H5G060_9AGAR</name>
<evidence type="ECO:0000259" key="2">
    <source>
        <dbReference type="Pfam" id="PF05183"/>
    </source>
</evidence>
<dbReference type="Pfam" id="PF05183">
    <property type="entry name" value="RdRP"/>
    <property type="match status" value="1"/>
</dbReference>
<feature type="domain" description="RDRP core" evidence="2">
    <location>
        <begin position="407"/>
        <end position="988"/>
    </location>
</feature>
<dbReference type="OrthoDB" id="6513042at2759"/>